<evidence type="ECO:0000256" key="6">
    <source>
        <dbReference type="ARBA" id="ARBA00016544"/>
    </source>
</evidence>
<dbReference type="InterPro" id="IPR023151">
    <property type="entry name" value="PEP_util_CS"/>
</dbReference>
<dbReference type="InterPro" id="IPR036618">
    <property type="entry name" value="PtsI_HPr-bd_sf"/>
</dbReference>
<comment type="similarity">
    <text evidence="4">Belongs to the PEP-utilizing enzyme family.</text>
</comment>
<feature type="binding site" evidence="17">
    <location>
        <position position="333"/>
    </location>
    <ligand>
        <name>phosphoenolpyruvate</name>
        <dbReference type="ChEBI" id="CHEBI:58702"/>
    </ligand>
</feature>
<keyword evidence="11" id="KW-0598">Phosphotransferase system</keyword>
<evidence type="ECO:0000256" key="4">
    <source>
        <dbReference type="ARBA" id="ARBA00007837"/>
    </source>
</evidence>
<dbReference type="Gene3D" id="1.10.274.10">
    <property type="entry name" value="PtsI, HPr-binding domain"/>
    <property type="match status" value="1"/>
</dbReference>
<feature type="domain" description="PEP-utilising enzyme mobile" evidence="19">
    <location>
        <begin position="156"/>
        <end position="226"/>
    </location>
</feature>
<accession>A0A7C1GMW1</accession>
<evidence type="ECO:0000256" key="10">
    <source>
        <dbReference type="ARBA" id="ARBA00022679"/>
    </source>
</evidence>
<reference evidence="22" key="1">
    <citation type="journal article" date="2020" name="mSystems">
        <title>Genome- and Community-Level Interaction Insights into Carbon Utilization and Element Cycling Functions of Hydrothermarchaeota in Hydrothermal Sediment.</title>
        <authorList>
            <person name="Zhou Z."/>
            <person name="Liu Y."/>
            <person name="Xu W."/>
            <person name="Pan J."/>
            <person name="Luo Z.H."/>
            <person name="Li M."/>
        </authorList>
    </citation>
    <scope>NUCLEOTIDE SEQUENCE [LARGE SCALE GENOMIC DNA]</scope>
    <source>
        <strain evidence="22">SpSt-116</strain>
    </source>
</reference>
<keyword evidence="7" id="KW-0813">Transport</keyword>
<comment type="subcellular location">
    <subcellularLocation>
        <location evidence="3">Cytoplasm</location>
    </subcellularLocation>
</comment>
<evidence type="ECO:0000259" key="21">
    <source>
        <dbReference type="Pfam" id="PF05524"/>
    </source>
</evidence>
<evidence type="ECO:0000256" key="14">
    <source>
        <dbReference type="ARBA" id="ARBA00022842"/>
    </source>
</evidence>
<dbReference type="EC" id="2.7.3.9" evidence="5"/>
<dbReference type="InterPro" id="IPR008279">
    <property type="entry name" value="PEP-util_enz_mobile_dom"/>
</dbReference>
<dbReference type="AlphaFoldDB" id="A0A7C1GMW1"/>
<dbReference type="InterPro" id="IPR008731">
    <property type="entry name" value="PTS_EIN"/>
</dbReference>
<dbReference type="PIRSF" id="PIRSF000732">
    <property type="entry name" value="PTS_enzyme_I"/>
    <property type="match status" value="1"/>
</dbReference>
<dbReference type="InterPro" id="IPR050499">
    <property type="entry name" value="PEP-utilizing_PTS_enzyme"/>
</dbReference>
<evidence type="ECO:0000256" key="7">
    <source>
        <dbReference type="ARBA" id="ARBA00022448"/>
    </source>
</evidence>
<dbReference type="GO" id="GO:0046872">
    <property type="term" value="F:metal ion binding"/>
    <property type="evidence" value="ECO:0007669"/>
    <property type="project" value="UniProtKB-KW"/>
</dbReference>
<organism evidence="22">
    <name type="scientific">Thermofilum adornatum</name>
    <dbReference type="NCBI Taxonomy" id="1365176"/>
    <lineage>
        <taxon>Archaea</taxon>
        <taxon>Thermoproteota</taxon>
        <taxon>Thermoprotei</taxon>
        <taxon>Thermofilales</taxon>
        <taxon>Thermofilaceae</taxon>
        <taxon>Thermofilum</taxon>
    </lineage>
</organism>
<dbReference type="InterPro" id="IPR024692">
    <property type="entry name" value="PTS_EI"/>
</dbReference>
<sequence>MSSLPRGCETRYRGLIVSPGVAIGRIFVLKEKDVLESISESKSSDVDKETKLLNEASLIVKKRLEDLKRILPKAEREIIDAQLLMLDSLVSEAEELIRDMSFSAPFAVKKVYEKYSEMLKSGSELFALRSQDLHDISARLVSSIIGAAKTDVDWRDRILVAEEIDPIRFLEAVEDGLAGLVTRRGGLTAHVSILARLKGVPYLISQEVDLNSLRNDVTAVLDCVNGYLAVDISPTLIDNYKSLVAEYKETISLYAREEKLEPLTVDGVKVAVMCNTGSLEEVRVAPSYGCEGVGLFRIEFAYMARDTAPSEEELVSLFKKSLEFLGGSPLTVRAPDIGGDKPVRFLEIPREANPQLGFRGTRLLLKYRDSMLRPLVRAALRASVYGDLRLMFPMISTVEEVEELRRFIEEEKEKLENEGQNVKIPLLGVMIEVPSAALLVRELVDKGRLSFVSFGTNDLTQYVLAADRTSTYVSNVYDELNPSVLRLMSYALDHIREGVETEVCGEMASRGVAIPVLVGLGIKGLSVAPGFVGKVKYGVRRINFAELAEEVREIIEKAETSRDIKEWSQNYLKKKDVKVFE</sequence>
<feature type="binding site" evidence="18">
    <location>
        <position position="458"/>
    </location>
    <ligand>
        <name>Mg(2+)</name>
        <dbReference type="ChEBI" id="CHEBI:18420"/>
    </ligand>
</feature>
<comment type="caution">
    <text evidence="22">The sequence shown here is derived from an EMBL/GenBank/DDBJ whole genome shotgun (WGS) entry which is preliminary data.</text>
</comment>
<protein>
    <recommendedName>
        <fullName evidence="6">Phosphoenolpyruvate-protein phosphotransferase</fullName>
        <ecNumber evidence="5">2.7.3.9</ecNumber>
    </recommendedName>
    <alternativeName>
        <fullName evidence="15">Phosphotransferase system, enzyme I</fullName>
    </alternativeName>
</protein>
<dbReference type="NCBIfam" id="TIGR01417">
    <property type="entry name" value="PTS_I_fam"/>
    <property type="match status" value="1"/>
</dbReference>
<comment type="catalytic activity">
    <reaction evidence="1">
        <text>L-histidyl-[protein] + phosphoenolpyruvate = N(pros)-phospho-L-histidyl-[protein] + pyruvate</text>
        <dbReference type="Rhea" id="RHEA:23880"/>
        <dbReference type="Rhea" id="RHEA-COMP:9745"/>
        <dbReference type="Rhea" id="RHEA-COMP:9746"/>
        <dbReference type="ChEBI" id="CHEBI:15361"/>
        <dbReference type="ChEBI" id="CHEBI:29979"/>
        <dbReference type="ChEBI" id="CHEBI:58702"/>
        <dbReference type="ChEBI" id="CHEBI:64837"/>
        <dbReference type="EC" id="2.7.3.9"/>
    </reaction>
</comment>
<evidence type="ECO:0000256" key="8">
    <source>
        <dbReference type="ARBA" id="ARBA00022490"/>
    </source>
</evidence>
<comment type="cofactor">
    <cofactor evidence="2 18">
        <name>Mg(2+)</name>
        <dbReference type="ChEBI" id="CHEBI:18420"/>
    </cofactor>
</comment>
<evidence type="ECO:0000256" key="1">
    <source>
        <dbReference type="ARBA" id="ARBA00000683"/>
    </source>
</evidence>
<evidence type="ECO:0000256" key="5">
    <source>
        <dbReference type="ARBA" id="ARBA00012232"/>
    </source>
</evidence>
<feature type="binding site" evidence="17">
    <location>
        <position position="297"/>
    </location>
    <ligand>
        <name>phosphoenolpyruvate</name>
        <dbReference type="ChEBI" id="CHEBI:58702"/>
    </ligand>
</feature>
<evidence type="ECO:0000259" key="19">
    <source>
        <dbReference type="Pfam" id="PF00391"/>
    </source>
</evidence>
<feature type="domain" description="Phosphotransferase system enzyme I N-terminal" evidence="21">
    <location>
        <begin position="13"/>
        <end position="121"/>
    </location>
</feature>
<dbReference type="SUPFAM" id="SSF51621">
    <property type="entry name" value="Phosphoenolpyruvate/pyruvate domain"/>
    <property type="match status" value="1"/>
</dbReference>
<gene>
    <name evidence="22" type="primary">ptsP</name>
    <name evidence="22" type="ORF">ENN26_01965</name>
</gene>
<dbReference type="InterPro" id="IPR036637">
    <property type="entry name" value="Phosphohistidine_dom_sf"/>
</dbReference>
<dbReference type="InterPro" id="IPR006318">
    <property type="entry name" value="PTS_EI-like"/>
</dbReference>
<dbReference type="InterPro" id="IPR040442">
    <property type="entry name" value="Pyrv_kinase-like_dom_sf"/>
</dbReference>
<evidence type="ECO:0000256" key="12">
    <source>
        <dbReference type="ARBA" id="ARBA00022723"/>
    </source>
</evidence>
<dbReference type="Pfam" id="PF05524">
    <property type="entry name" value="PEP-utilisers_N"/>
    <property type="match status" value="1"/>
</dbReference>
<evidence type="ECO:0000256" key="15">
    <source>
        <dbReference type="ARBA" id="ARBA00033235"/>
    </source>
</evidence>
<feature type="active site" description="Tele-phosphohistidine intermediate" evidence="16">
    <location>
        <position position="190"/>
    </location>
</feature>
<keyword evidence="12 18" id="KW-0479">Metal-binding</keyword>
<dbReference type="SUPFAM" id="SSF52009">
    <property type="entry name" value="Phosphohistidine domain"/>
    <property type="match status" value="1"/>
</dbReference>
<dbReference type="InterPro" id="IPR000121">
    <property type="entry name" value="PEP_util_C"/>
</dbReference>
<keyword evidence="8" id="KW-0963">Cytoplasm</keyword>
<dbReference type="EMBL" id="DSAY01000037">
    <property type="protein sequence ID" value="HDP14531.1"/>
    <property type="molecule type" value="Genomic_DNA"/>
</dbReference>
<evidence type="ECO:0000256" key="18">
    <source>
        <dbReference type="PIRSR" id="PIRSR000732-3"/>
    </source>
</evidence>
<feature type="active site" description="Proton donor" evidence="16">
    <location>
        <position position="504"/>
    </location>
</feature>
<evidence type="ECO:0000313" key="22">
    <source>
        <dbReference type="EMBL" id="HDP14531.1"/>
    </source>
</evidence>
<dbReference type="GO" id="GO:0005737">
    <property type="term" value="C:cytoplasm"/>
    <property type="evidence" value="ECO:0007669"/>
    <property type="project" value="UniProtKB-SubCell"/>
</dbReference>
<dbReference type="PROSITE" id="PS00742">
    <property type="entry name" value="PEP_ENZYMES_2"/>
    <property type="match status" value="1"/>
</dbReference>
<evidence type="ECO:0000256" key="11">
    <source>
        <dbReference type="ARBA" id="ARBA00022683"/>
    </source>
</evidence>
<dbReference type="PANTHER" id="PTHR46244:SF1">
    <property type="entry name" value="PHOSPHOENOLPYRUVATE-DEPENDENT PHOSPHOTRANSFERASE SYSTEM"/>
    <property type="match status" value="1"/>
</dbReference>
<dbReference type="Pfam" id="PF02896">
    <property type="entry name" value="PEP-utilizers_C"/>
    <property type="match status" value="1"/>
</dbReference>
<proteinExistence type="inferred from homology"/>
<keyword evidence="10 22" id="KW-0808">Transferase</keyword>
<evidence type="ECO:0000256" key="17">
    <source>
        <dbReference type="PIRSR" id="PIRSR000732-2"/>
    </source>
</evidence>
<feature type="binding site" evidence="18">
    <location>
        <position position="432"/>
    </location>
    <ligand>
        <name>Mg(2+)</name>
        <dbReference type="ChEBI" id="CHEBI:18420"/>
    </ligand>
</feature>
<keyword evidence="13" id="KW-0418">Kinase</keyword>
<name>A0A7C1GMW1_9CREN</name>
<dbReference type="SUPFAM" id="SSF47831">
    <property type="entry name" value="Enzyme I of the PEP:sugar phosphotransferase system HPr-binding (sub)domain"/>
    <property type="match status" value="1"/>
</dbReference>
<dbReference type="GO" id="GO:0009401">
    <property type="term" value="P:phosphoenolpyruvate-dependent sugar phosphotransferase system"/>
    <property type="evidence" value="ECO:0007669"/>
    <property type="project" value="UniProtKB-KW"/>
</dbReference>
<dbReference type="PANTHER" id="PTHR46244">
    <property type="entry name" value="PHOSPHOENOLPYRUVATE-PROTEIN PHOSPHOTRANSFERASE"/>
    <property type="match status" value="1"/>
</dbReference>
<evidence type="ECO:0000256" key="2">
    <source>
        <dbReference type="ARBA" id="ARBA00001946"/>
    </source>
</evidence>
<dbReference type="GO" id="GO:0008965">
    <property type="term" value="F:phosphoenolpyruvate-protein phosphotransferase activity"/>
    <property type="evidence" value="ECO:0007669"/>
    <property type="project" value="UniProtKB-EC"/>
</dbReference>
<evidence type="ECO:0000259" key="20">
    <source>
        <dbReference type="Pfam" id="PF02896"/>
    </source>
</evidence>
<dbReference type="PRINTS" id="PR01736">
    <property type="entry name" value="PHPHTRNFRASE"/>
</dbReference>
<evidence type="ECO:0000256" key="13">
    <source>
        <dbReference type="ARBA" id="ARBA00022777"/>
    </source>
</evidence>
<feature type="binding site" evidence="17">
    <location>
        <position position="468"/>
    </location>
    <ligand>
        <name>phosphoenolpyruvate</name>
        <dbReference type="ChEBI" id="CHEBI:58702"/>
    </ligand>
</feature>
<dbReference type="Gene3D" id="3.50.30.10">
    <property type="entry name" value="Phosphohistidine domain"/>
    <property type="match status" value="1"/>
</dbReference>
<dbReference type="GO" id="GO:0016301">
    <property type="term" value="F:kinase activity"/>
    <property type="evidence" value="ECO:0007669"/>
    <property type="project" value="UniProtKB-KW"/>
</dbReference>
<feature type="binding site" evidence="17">
    <location>
        <begin position="457"/>
        <end position="458"/>
    </location>
    <ligand>
        <name>phosphoenolpyruvate</name>
        <dbReference type="ChEBI" id="CHEBI:58702"/>
    </ligand>
</feature>
<evidence type="ECO:0000256" key="16">
    <source>
        <dbReference type="PIRSR" id="PIRSR000732-1"/>
    </source>
</evidence>
<keyword evidence="22" id="KW-0670">Pyruvate</keyword>
<evidence type="ECO:0000256" key="3">
    <source>
        <dbReference type="ARBA" id="ARBA00004496"/>
    </source>
</evidence>
<keyword evidence="9" id="KW-0762">Sugar transport</keyword>
<feature type="domain" description="PEP-utilising enzyme C-terminal" evidence="20">
    <location>
        <begin position="257"/>
        <end position="543"/>
    </location>
</feature>
<dbReference type="InterPro" id="IPR015813">
    <property type="entry name" value="Pyrv/PenolPyrv_kinase-like_dom"/>
</dbReference>
<evidence type="ECO:0000256" key="9">
    <source>
        <dbReference type="ARBA" id="ARBA00022597"/>
    </source>
</evidence>
<dbReference type="Gene3D" id="3.20.20.60">
    <property type="entry name" value="Phosphoenolpyruvate-binding domains"/>
    <property type="match status" value="1"/>
</dbReference>
<dbReference type="Pfam" id="PF00391">
    <property type="entry name" value="PEP-utilizers"/>
    <property type="match status" value="1"/>
</dbReference>
<keyword evidence="14 18" id="KW-0460">Magnesium</keyword>